<dbReference type="InterPro" id="IPR019922">
    <property type="entry name" value="Lucif-like_OxRdatse_MSMEG_4141"/>
</dbReference>
<dbReference type="SUPFAM" id="SSF51679">
    <property type="entry name" value="Bacterial luciferase-like"/>
    <property type="match status" value="1"/>
</dbReference>
<protein>
    <submittedName>
        <fullName evidence="2">TIGR03620 family F420-dependent LLM class oxidoreductase</fullName>
    </submittedName>
</protein>
<reference evidence="2 3" key="1">
    <citation type="submission" date="2024-09" db="EMBL/GenBank/DDBJ databases">
        <authorList>
            <person name="Sun Q."/>
            <person name="Mori K."/>
        </authorList>
    </citation>
    <scope>NUCLEOTIDE SEQUENCE [LARGE SCALE GENOMIC DNA]</scope>
    <source>
        <strain evidence="2 3">KCTC 23076</strain>
    </source>
</reference>
<gene>
    <name evidence="2" type="ORF">ACFFGH_24635</name>
</gene>
<evidence type="ECO:0000313" key="3">
    <source>
        <dbReference type="Proteomes" id="UP001589896"/>
    </source>
</evidence>
<accession>A0ABV6RVM8</accession>
<name>A0ABV6RVM8_9GAMM</name>
<dbReference type="PANTHER" id="PTHR30137:SF18">
    <property type="entry name" value="CONSERVED PROTEIN"/>
    <property type="match status" value="1"/>
</dbReference>
<dbReference type="RefSeq" id="WP_386673272.1">
    <property type="nucleotide sequence ID" value="NZ_JBHLTG010000006.1"/>
</dbReference>
<proteinExistence type="predicted"/>
<comment type="caution">
    <text evidence="2">The sequence shown here is derived from an EMBL/GenBank/DDBJ whole genome shotgun (WGS) entry which is preliminary data.</text>
</comment>
<dbReference type="InterPro" id="IPR011251">
    <property type="entry name" value="Luciferase-like_dom"/>
</dbReference>
<dbReference type="InterPro" id="IPR036661">
    <property type="entry name" value="Luciferase-like_sf"/>
</dbReference>
<dbReference type="Gene3D" id="3.20.20.30">
    <property type="entry name" value="Luciferase-like domain"/>
    <property type="match status" value="1"/>
</dbReference>
<dbReference type="Pfam" id="PF00296">
    <property type="entry name" value="Bac_luciferase"/>
    <property type="match status" value="2"/>
</dbReference>
<sequence>MTTDAMNTALRGRVGVWLRRGTADAGLARHLEDLGYSSVWIGGSPAADLAVAEELLDATASIRIATGVVNIWRSDGWKVAESYVRVAERYGDRFLLGIGAGHPEVAGPAAERPYEAVSRYLDVLDQAGVPADHRVLAALGPRMLRLAAERSRGAHPFLVPPSHTRDARALLGTGPLLVPEQRVVLESDRDTARALARASLERYLQLTNYRTSLLRQGFREADLDHGGSDWLVDELVPFGTPEEVAGRLADHLGAGADEVAVQLIPRPGERDADGFARLAVALQIGAAE</sequence>
<dbReference type="NCBIfam" id="TIGR03620">
    <property type="entry name" value="F420_MSMEG_4141"/>
    <property type="match status" value="1"/>
</dbReference>
<feature type="domain" description="Luciferase-like" evidence="1">
    <location>
        <begin position="26"/>
        <end position="126"/>
    </location>
</feature>
<dbReference type="PANTHER" id="PTHR30137">
    <property type="entry name" value="LUCIFERASE-LIKE MONOOXYGENASE"/>
    <property type="match status" value="1"/>
</dbReference>
<dbReference type="Proteomes" id="UP001589896">
    <property type="component" value="Unassembled WGS sequence"/>
</dbReference>
<organism evidence="2 3">
    <name type="scientific">Lysobacter korlensis</name>
    <dbReference type="NCBI Taxonomy" id="553636"/>
    <lineage>
        <taxon>Bacteria</taxon>
        <taxon>Pseudomonadati</taxon>
        <taxon>Pseudomonadota</taxon>
        <taxon>Gammaproteobacteria</taxon>
        <taxon>Lysobacterales</taxon>
        <taxon>Lysobacteraceae</taxon>
        <taxon>Lysobacter</taxon>
    </lineage>
</organism>
<evidence type="ECO:0000313" key="2">
    <source>
        <dbReference type="EMBL" id="MFC0681030.1"/>
    </source>
</evidence>
<dbReference type="EMBL" id="JBHLTG010000006">
    <property type="protein sequence ID" value="MFC0681030.1"/>
    <property type="molecule type" value="Genomic_DNA"/>
</dbReference>
<keyword evidence="3" id="KW-1185">Reference proteome</keyword>
<feature type="domain" description="Luciferase-like" evidence="1">
    <location>
        <begin position="135"/>
        <end position="257"/>
    </location>
</feature>
<dbReference type="InterPro" id="IPR050766">
    <property type="entry name" value="Bact_Lucif_Oxidored"/>
</dbReference>
<evidence type="ECO:0000259" key="1">
    <source>
        <dbReference type="Pfam" id="PF00296"/>
    </source>
</evidence>